<reference evidence="3" key="1">
    <citation type="journal article" date="2021" name="PeerJ">
        <title>Extensive microbial diversity within the chicken gut microbiome revealed by metagenomics and culture.</title>
        <authorList>
            <person name="Gilroy R."/>
            <person name="Ravi A."/>
            <person name="Getino M."/>
            <person name="Pursley I."/>
            <person name="Horton D.L."/>
            <person name="Alikhan N.F."/>
            <person name="Baker D."/>
            <person name="Gharbi K."/>
            <person name="Hall N."/>
            <person name="Watson M."/>
            <person name="Adriaenssens E.M."/>
            <person name="Foster-Nyarko E."/>
            <person name="Jarju S."/>
            <person name="Secka A."/>
            <person name="Antonio M."/>
            <person name="Oren A."/>
            <person name="Chaudhuri R.R."/>
            <person name="La Ragione R."/>
            <person name="Hildebrand F."/>
            <person name="Pallen M.J."/>
        </authorList>
    </citation>
    <scope>NUCLEOTIDE SEQUENCE</scope>
    <source>
        <strain evidence="3">CHK185-1770</strain>
    </source>
</reference>
<dbReference type="AlphaFoldDB" id="A0A9D2MVS0"/>
<protein>
    <submittedName>
        <fullName evidence="3">RNHCP domain-containing protein</fullName>
    </submittedName>
</protein>
<feature type="domain" description="RNHCP" evidence="2">
    <location>
        <begin position="22"/>
        <end position="110"/>
    </location>
</feature>
<name>A0A9D2MVS0_9FIRM</name>
<accession>A0A9D2MVS0</accession>
<dbReference type="InterPro" id="IPR024439">
    <property type="entry name" value="RNHCP"/>
</dbReference>
<gene>
    <name evidence="3" type="ORF">H9710_03770</name>
</gene>
<evidence type="ECO:0000313" key="4">
    <source>
        <dbReference type="Proteomes" id="UP000826793"/>
    </source>
</evidence>
<proteinExistence type="predicted"/>
<evidence type="ECO:0000256" key="1">
    <source>
        <dbReference type="SAM" id="MobiDB-lite"/>
    </source>
</evidence>
<dbReference type="Proteomes" id="UP000826793">
    <property type="component" value="Unassembled WGS sequence"/>
</dbReference>
<organism evidence="3 4">
    <name type="scientific">Candidatus Acutalibacter pullicola</name>
    <dbReference type="NCBI Taxonomy" id="2838417"/>
    <lineage>
        <taxon>Bacteria</taxon>
        <taxon>Bacillati</taxon>
        <taxon>Bacillota</taxon>
        <taxon>Clostridia</taxon>
        <taxon>Eubacteriales</taxon>
        <taxon>Acutalibacteraceae</taxon>
        <taxon>Acutalibacter</taxon>
    </lineage>
</organism>
<dbReference type="EMBL" id="DWXG01000033">
    <property type="protein sequence ID" value="HJB97678.1"/>
    <property type="molecule type" value="Genomic_DNA"/>
</dbReference>
<evidence type="ECO:0000259" key="2">
    <source>
        <dbReference type="Pfam" id="PF12647"/>
    </source>
</evidence>
<comment type="caution">
    <text evidence="3">The sequence shown here is derived from an EMBL/GenBank/DDBJ whole genome shotgun (WGS) entry which is preliminary data.</text>
</comment>
<evidence type="ECO:0000313" key="3">
    <source>
        <dbReference type="EMBL" id="HJB97678.1"/>
    </source>
</evidence>
<reference evidence="3" key="2">
    <citation type="submission" date="2021-04" db="EMBL/GenBank/DDBJ databases">
        <authorList>
            <person name="Gilroy R."/>
        </authorList>
    </citation>
    <scope>NUCLEOTIDE SEQUENCE</scope>
    <source>
        <strain evidence="3">CHK185-1770</strain>
    </source>
</reference>
<feature type="region of interest" description="Disordered" evidence="1">
    <location>
        <begin position="133"/>
        <end position="152"/>
    </location>
</feature>
<dbReference type="Pfam" id="PF12647">
    <property type="entry name" value="RNHCP"/>
    <property type="match status" value="1"/>
</dbReference>
<sequence>MNRENKRKKFEKGYYKTHPCRESFTCKVCGRLVTPEGAGSDHRNHCPNCLASLHVDLEPGDRASDCGGIMEPVAVWVRGKGEWAVIHRCRRCGSFSSNRVAADDNPMKLMSIAMKPLGQPPFPLEYLQEMTDRMGGQGDLSPWAAKGEKGDG</sequence>